<protein>
    <submittedName>
        <fullName evidence="3">Glycosyl transferase family 1</fullName>
    </submittedName>
</protein>
<dbReference type="AlphaFoldDB" id="A0A5E4XFL0"/>
<dbReference type="PANTHER" id="PTHR46401">
    <property type="entry name" value="GLYCOSYLTRANSFERASE WBBK-RELATED"/>
    <property type="match status" value="1"/>
</dbReference>
<dbReference type="PANTHER" id="PTHR46401:SF2">
    <property type="entry name" value="GLYCOSYLTRANSFERASE WBBK-RELATED"/>
    <property type="match status" value="1"/>
</dbReference>
<sequence length="352" mass="39970">MKICFFSHMTDHSNWREAFEKVEFYRVDIEILRSLGHEVVLAGDFKTFDRTADLYYCWWWTYAMFPVVQSLIGRKPVVVTGAFDYDTCHGVIPGLSYLDRPTWQRALMAAALRTASANLFISQCEYEKVTSNLVVRNAVNCPLAINTEHYRLANPALAREDFFFTVSWSSKTNVQRKCLESIIKAFGEYAKTNAKTRLVMAGKKGDYYENLVELAKSCGVAERVEFPGMISDEEKIRKYQACIAYVQPTLFEGFGLAIGEALACGAQVITSPSGAVPEVAVDFAQYVEPNNVEALTTAMRKAVDEILTMDRKIAQFEHINRTFSIEARREHLGEIIDRVASRKVTHAQRYQQ</sequence>
<dbReference type="RefSeq" id="WP_217425214.1">
    <property type="nucleotide sequence ID" value="NZ_CABPRY010000011.1"/>
</dbReference>
<dbReference type="GO" id="GO:0016757">
    <property type="term" value="F:glycosyltransferase activity"/>
    <property type="evidence" value="ECO:0007669"/>
    <property type="project" value="InterPro"/>
</dbReference>
<evidence type="ECO:0000256" key="1">
    <source>
        <dbReference type="ARBA" id="ARBA00022679"/>
    </source>
</evidence>
<dbReference type="Gene3D" id="3.40.50.2000">
    <property type="entry name" value="Glycogen Phosphorylase B"/>
    <property type="match status" value="1"/>
</dbReference>
<evidence type="ECO:0000313" key="4">
    <source>
        <dbReference type="Proteomes" id="UP000396788"/>
    </source>
</evidence>
<reference evidence="3 4" key="1">
    <citation type="submission" date="2019-08" db="EMBL/GenBank/DDBJ databases">
        <authorList>
            <person name="Peeters C."/>
        </authorList>
    </citation>
    <scope>NUCLEOTIDE SEQUENCE [LARGE SCALE GENOMIC DNA]</scope>
    <source>
        <strain evidence="3 4">LMG 31107</strain>
    </source>
</reference>
<dbReference type="GO" id="GO:0009103">
    <property type="term" value="P:lipopolysaccharide biosynthetic process"/>
    <property type="evidence" value="ECO:0007669"/>
    <property type="project" value="TreeGrafter"/>
</dbReference>
<dbReference type="EMBL" id="CABPRY010000011">
    <property type="protein sequence ID" value="VVE35117.1"/>
    <property type="molecule type" value="Genomic_DNA"/>
</dbReference>
<organism evidence="3 4">
    <name type="scientific">Pandoraea cepalis</name>
    <dbReference type="NCBI Taxonomy" id="2508294"/>
    <lineage>
        <taxon>Bacteria</taxon>
        <taxon>Pseudomonadati</taxon>
        <taxon>Pseudomonadota</taxon>
        <taxon>Betaproteobacteria</taxon>
        <taxon>Burkholderiales</taxon>
        <taxon>Burkholderiaceae</taxon>
        <taxon>Pandoraea</taxon>
    </lineage>
</organism>
<keyword evidence="1 3" id="KW-0808">Transferase</keyword>
<dbReference type="InterPro" id="IPR001296">
    <property type="entry name" value="Glyco_trans_1"/>
</dbReference>
<evidence type="ECO:0000313" key="3">
    <source>
        <dbReference type="EMBL" id="VVE35117.1"/>
    </source>
</evidence>
<dbReference type="Proteomes" id="UP000396788">
    <property type="component" value="Unassembled WGS sequence"/>
</dbReference>
<evidence type="ECO:0000259" key="2">
    <source>
        <dbReference type="Pfam" id="PF00534"/>
    </source>
</evidence>
<feature type="domain" description="Glycosyl transferase family 1" evidence="2">
    <location>
        <begin position="175"/>
        <end position="305"/>
    </location>
</feature>
<accession>A0A5E4XFL0</accession>
<dbReference type="Pfam" id="PF00534">
    <property type="entry name" value="Glycos_transf_1"/>
    <property type="match status" value="1"/>
</dbReference>
<gene>
    <name evidence="3" type="ORF">PCE31107_03864</name>
</gene>
<dbReference type="SUPFAM" id="SSF53756">
    <property type="entry name" value="UDP-Glycosyltransferase/glycogen phosphorylase"/>
    <property type="match status" value="1"/>
</dbReference>
<proteinExistence type="predicted"/>
<name>A0A5E4XFL0_9BURK</name>